<name>A0ABQ2DFW5_9MICC</name>
<proteinExistence type="predicted"/>
<dbReference type="GeneID" id="303303740"/>
<reference evidence="2" key="1">
    <citation type="journal article" date="2019" name="Int. J. Syst. Evol. Microbiol.">
        <title>The Global Catalogue of Microorganisms (GCM) 10K type strain sequencing project: providing services to taxonomists for standard genome sequencing and annotation.</title>
        <authorList>
            <consortium name="The Broad Institute Genomics Platform"/>
            <consortium name="The Broad Institute Genome Sequencing Center for Infectious Disease"/>
            <person name="Wu L."/>
            <person name="Ma J."/>
        </authorList>
    </citation>
    <scope>NUCLEOTIDE SEQUENCE [LARGE SCALE GENOMIC DNA]</scope>
    <source>
        <strain evidence="2">CGMCC 1.3685</strain>
    </source>
</reference>
<dbReference type="RefSeq" id="WP_188684626.1">
    <property type="nucleotide sequence ID" value="NZ_BMKX01000002.1"/>
</dbReference>
<gene>
    <name evidence="1" type="ORF">GCM10007173_13650</name>
</gene>
<comment type="caution">
    <text evidence="1">The sequence shown here is derived from an EMBL/GenBank/DDBJ whole genome shotgun (WGS) entry which is preliminary data.</text>
</comment>
<sequence length="228" mass="26671">MSKLHTLTADDVEYCDNKNRGSYTGLLQTFNKNLGDHVMTVLHDEGLYRHLRFKNPKNGFYWFDLITWPGNLTITGDMGTYTFARTEDMFTFFTGQINTGYWAEKLRAGASGGRSEVKNYDVDLCKRWIFQDFWEYSRDMDTDVTLEWWNQLKIYILGEYSIADLSSTESAIDTLRDLDMPKRARRHYSDVYEHADGWEQYDWHFELCLASIVAGIRTYNASKATSDE</sequence>
<evidence type="ECO:0000313" key="1">
    <source>
        <dbReference type="EMBL" id="GGJ56127.1"/>
    </source>
</evidence>
<keyword evidence="2" id="KW-1185">Reference proteome</keyword>
<evidence type="ECO:0000313" key="2">
    <source>
        <dbReference type="Proteomes" id="UP000606115"/>
    </source>
</evidence>
<dbReference type="EMBL" id="BMKX01000002">
    <property type="protein sequence ID" value="GGJ56127.1"/>
    <property type="molecule type" value="Genomic_DNA"/>
</dbReference>
<dbReference type="Proteomes" id="UP000606115">
    <property type="component" value="Unassembled WGS sequence"/>
</dbReference>
<protein>
    <submittedName>
        <fullName evidence="1">Uncharacterized protein</fullName>
    </submittedName>
</protein>
<organism evidence="1 2">
    <name type="scientific">Glutamicibacter ardleyensis</name>
    <dbReference type="NCBI Taxonomy" id="225894"/>
    <lineage>
        <taxon>Bacteria</taxon>
        <taxon>Bacillati</taxon>
        <taxon>Actinomycetota</taxon>
        <taxon>Actinomycetes</taxon>
        <taxon>Micrococcales</taxon>
        <taxon>Micrococcaceae</taxon>
        <taxon>Glutamicibacter</taxon>
    </lineage>
</organism>
<accession>A0ABQ2DFW5</accession>